<dbReference type="PANTHER" id="PTHR11649:SF13">
    <property type="entry name" value="ENGB-TYPE G DOMAIN-CONTAINING PROTEIN"/>
    <property type="match status" value="1"/>
</dbReference>
<evidence type="ECO:0000256" key="10">
    <source>
        <dbReference type="HAMAP-Rule" id="MF_00321"/>
    </source>
</evidence>
<dbReference type="Proteomes" id="UP001524473">
    <property type="component" value="Unassembled WGS sequence"/>
</dbReference>
<evidence type="ECO:0000256" key="8">
    <source>
        <dbReference type="ARBA" id="ARBA00023210"/>
    </source>
</evidence>
<keyword evidence="9 10" id="KW-0131">Cell cycle</keyword>
<dbReference type="InterPro" id="IPR027417">
    <property type="entry name" value="P-loop_NTPase"/>
</dbReference>
<organism evidence="12 13">
    <name type="scientific">Neglectibacter timonensis</name>
    <dbReference type="NCBI Taxonomy" id="1776382"/>
    <lineage>
        <taxon>Bacteria</taxon>
        <taxon>Bacillati</taxon>
        <taxon>Bacillota</taxon>
        <taxon>Clostridia</taxon>
        <taxon>Eubacteriales</taxon>
        <taxon>Oscillospiraceae</taxon>
        <taxon>Neglectibacter</taxon>
    </lineage>
</organism>
<dbReference type="NCBIfam" id="TIGR03598">
    <property type="entry name" value="GTPase_YsxC"/>
    <property type="match status" value="1"/>
</dbReference>
<dbReference type="CDD" id="cd01876">
    <property type="entry name" value="YihA_EngB"/>
    <property type="match status" value="1"/>
</dbReference>
<dbReference type="HAMAP" id="MF_00321">
    <property type="entry name" value="GTPase_EngB"/>
    <property type="match status" value="1"/>
</dbReference>
<evidence type="ECO:0000256" key="9">
    <source>
        <dbReference type="ARBA" id="ARBA00023306"/>
    </source>
</evidence>
<evidence type="ECO:0000256" key="1">
    <source>
        <dbReference type="ARBA" id="ARBA00001946"/>
    </source>
</evidence>
<comment type="cofactor">
    <cofactor evidence="1">
        <name>Mg(2+)</name>
        <dbReference type="ChEBI" id="CHEBI:18420"/>
    </cofactor>
</comment>
<gene>
    <name evidence="12" type="primary">yihA</name>
    <name evidence="10" type="synonym">engB</name>
    <name evidence="12" type="ORF">NE695_04220</name>
</gene>
<reference evidence="12 13" key="1">
    <citation type="submission" date="2022-06" db="EMBL/GenBank/DDBJ databases">
        <title>Isolation of gut microbiota from human fecal samples.</title>
        <authorList>
            <person name="Pamer E.G."/>
            <person name="Barat B."/>
            <person name="Waligurski E."/>
            <person name="Medina S."/>
            <person name="Paddock L."/>
            <person name="Mostad J."/>
        </authorList>
    </citation>
    <scope>NUCLEOTIDE SEQUENCE [LARGE SCALE GENOMIC DNA]</scope>
    <source>
        <strain evidence="12 13">DFI.9.73</strain>
    </source>
</reference>
<keyword evidence="6" id="KW-0460">Magnesium</keyword>
<dbReference type="SUPFAM" id="SSF52540">
    <property type="entry name" value="P-loop containing nucleoside triphosphate hydrolases"/>
    <property type="match status" value="1"/>
</dbReference>
<dbReference type="Pfam" id="PF01926">
    <property type="entry name" value="MMR_HSR1"/>
    <property type="match status" value="1"/>
</dbReference>
<keyword evidence="7 10" id="KW-0342">GTP-binding</keyword>
<evidence type="ECO:0000256" key="7">
    <source>
        <dbReference type="ARBA" id="ARBA00023134"/>
    </source>
</evidence>
<keyword evidence="5 10" id="KW-0547">Nucleotide-binding</keyword>
<dbReference type="Gene3D" id="3.40.50.300">
    <property type="entry name" value="P-loop containing nucleotide triphosphate hydrolases"/>
    <property type="match status" value="1"/>
</dbReference>
<evidence type="ECO:0000313" key="13">
    <source>
        <dbReference type="Proteomes" id="UP001524473"/>
    </source>
</evidence>
<name>A0ABT1RWS0_9FIRM</name>
<keyword evidence="8 10" id="KW-0717">Septation</keyword>
<dbReference type="InterPro" id="IPR006073">
    <property type="entry name" value="GTP-bd"/>
</dbReference>
<evidence type="ECO:0000256" key="3">
    <source>
        <dbReference type="ARBA" id="ARBA00022618"/>
    </source>
</evidence>
<evidence type="ECO:0000313" key="12">
    <source>
        <dbReference type="EMBL" id="MCQ4839122.1"/>
    </source>
</evidence>
<protein>
    <recommendedName>
        <fullName evidence="10">Probable GTP-binding protein EngB</fullName>
    </recommendedName>
</protein>
<dbReference type="InterPro" id="IPR019987">
    <property type="entry name" value="GTP-bd_ribosome_bio_YsxC"/>
</dbReference>
<evidence type="ECO:0000256" key="6">
    <source>
        <dbReference type="ARBA" id="ARBA00022842"/>
    </source>
</evidence>
<sequence length="195" mass="21842">MNFQKIEFELAAGKEDQLPESSFPEIVFCGKSNVGKSSLINKLANRKALARVSATPGKTATINFYRLPDCRFVDLPGYGYAKVSRAEKERWANLVEGYFAQQRKIALVIQLLDMRHEPTQDDISMINFLLETGHPFVVVCTKSDKLNKTQSTAQKALFTEVFQEAEINFYPFSAVSGVGLEQVKELIEQAVVQNG</sequence>
<comment type="function">
    <text evidence="10">Necessary for normal cell division and for the maintenance of normal septation.</text>
</comment>
<dbReference type="InterPro" id="IPR030393">
    <property type="entry name" value="G_ENGB_dom"/>
</dbReference>
<dbReference type="PROSITE" id="PS51706">
    <property type="entry name" value="G_ENGB"/>
    <property type="match status" value="1"/>
</dbReference>
<keyword evidence="13" id="KW-1185">Reference proteome</keyword>
<comment type="similarity">
    <text evidence="2 10">Belongs to the TRAFAC class TrmE-Era-EngA-EngB-Septin-like GTPase superfamily. EngB GTPase family.</text>
</comment>
<dbReference type="RefSeq" id="WP_256191594.1">
    <property type="nucleotide sequence ID" value="NZ_CAJKKG010000046.1"/>
</dbReference>
<keyword evidence="3 10" id="KW-0132">Cell division</keyword>
<dbReference type="EMBL" id="JANFZH010000006">
    <property type="protein sequence ID" value="MCQ4839122.1"/>
    <property type="molecule type" value="Genomic_DNA"/>
</dbReference>
<comment type="caution">
    <text evidence="12">The sequence shown here is derived from an EMBL/GenBank/DDBJ whole genome shotgun (WGS) entry which is preliminary data.</text>
</comment>
<accession>A0ABT1RWS0</accession>
<proteinExistence type="inferred from homology"/>
<feature type="domain" description="EngB-type G" evidence="11">
    <location>
        <begin position="22"/>
        <end position="193"/>
    </location>
</feature>
<evidence type="ECO:0000256" key="5">
    <source>
        <dbReference type="ARBA" id="ARBA00022741"/>
    </source>
</evidence>
<dbReference type="PANTHER" id="PTHR11649">
    <property type="entry name" value="MSS1/TRME-RELATED GTP-BINDING PROTEIN"/>
    <property type="match status" value="1"/>
</dbReference>
<evidence type="ECO:0000256" key="2">
    <source>
        <dbReference type="ARBA" id="ARBA00009638"/>
    </source>
</evidence>
<evidence type="ECO:0000256" key="4">
    <source>
        <dbReference type="ARBA" id="ARBA00022723"/>
    </source>
</evidence>
<keyword evidence="4" id="KW-0479">Metal-binding</keyword>
<evidence type="ECO:0000259" key="11">
    <source>
        <dbReference type="PROSITE" id="PS51706"/>
    </source>
</evidence>